<dbReference type="Proteomes" id="UP001150538">
    <property type="component" value="Unassembled WGS sequence"/>
</dbReference>
<feature type="region of interest" description="Disordered" evidence="1">
    <location>
        <begin position="214"/>
        <end position="289"/>
    </location>
</feature>
<gene>
    <name evidence="2" type="ORF">H4219_002494</name>
</gene>
<evidence type="ECO:0000256" key="1">
    <source>
        <dbReference type="SAM" id="MobiDB-lite"/>
    </source>
</evidence>
<reference evidence="2" key="1">
    <citation type="submission" date="2022-07" db="EMBL/GenBank/DDBJ databases">
        <title>Phylogenomic reconstructions and comparative analyses of Kickxellomycotina fungi.</title>
        <authorList>
            <person name="Reynolds N.K."/>
            <person name="Stajich J.E."/>
            <person name="Barry K."/>
            <person name="Grigoriev I.V."/>
            <person name="Crous P."/>
            <person name="Smith M.E."/>
        </authorList>
    </citation>
    <scope>NUCLEOTIDE SEQUENCE</scope>
    <source>
        <strain evidence="2">NBRC 100468</strain>
    </source>
</reference>
<dbReference type="AlphaFoldDB" id="A0A9W7ZY69"/>
<comment type="caution">
    <text evidence="2">The sequence shown here is derived from an EMBL/GenBank/DDBJ whole genome shotgun (WGS) entry which is preliminary data.</text>
</comment>
<feature type="compositionally biased region" description="Low complexity" evidence="1">
    <location>
        <begin position="356"/>
        <end position="365"/>
    </location>
</feature>
<protein>
    <submittedName>
        <fullName evidence="2">Uncharacterized protein</fullName>
    </submittedName>
</protein>
<organism evidence="2 3">
    <name type="scientific">Mycoemilia scoparia</name>
    <dbReference type="NCBI Taxonomy" id="417184"/>
    <lineage>
        <taxon>Eukaryota</taxon>
        <taxon>Fungi</taxon>
        <taxon>Fungi incertae sedis</taxon>
        <taxon>Zoopagomycota</taxon>
        <taxon>Kickxellomycotina</taxon>
        <taxon>Kickxellomycetes</taxon>
        <taxon>Kickxellales</taxon>
        <taxon>Kickxellaceae</taxon>
        <taxon>Mycoemilia</taxon>
    </lineage>
</organism>
<accession>A0A9W7ZY69</accession>
<evidence type="ECO:0000313" key="2">
    <source>
        <dbReference type="EMBL" id="KAJ1918621.1"/>
    </source>
</evidence>
<name>A0A9W7ZY69_9FUNG</name>
<feature type="region of interest" description="Disordered" evidence="1">
    <location>
        <begin position="92"/>
        <end position="117"/>
    </location>
</feature>
<keyword evidence="3" id="KW-1185">Reference proteome</keyword>
<dbReference type="OrthoDB" id="5531344at2759"/>
<feature type="region of interest" description="Disordered" evidence="1">
    <location>
        <begin position="304"/>
        <end position="389"/>
    </location>
</feature>
<feature type="compositionally biased region" description="Basic and acidic residues" evidence="1">
    <location>
        <begin position="380"/>
        <end position="389"/>
    </location>
</feature>
<sequence length="389" mass="42805">MDVEQVFEKQVEKLKQKMAQDNSDTDQMKQKIGTFIDHNRKIINESNNIEFLESPYPETDGACARVNVNKLDRNVQMRLGHGDQAYMILDRSNTTNISTNKPTASSQDKPENKASSALRSAGLLERIEDISEHLGVIFVPNTSFTLPERIKVLEDTLINLERDFPTWSFLHFNQPSRSESMQRPLIRYSKHNNGDVVKSIPQNHHGTANKEIISEAAPATTAPSSQQLERKRTWKEANQAISKQPDAKDLSFQGTTAAMPIDAASSPSLSSSEQSTPSKYIPRKAGPMSSLTRSILAQLERQQNLKKEGNTSTIQPSNSPPPTTPSLAIASQAAHHQPADGQGSANTATSIPPLPSSSAASSSSSQFQPKKHKTNTEGTNTDHHHLNID</sequence>
<feature type="compositionally biased region" description="Low complexity" evidence="1">
    <location>
        <begin position="214"/>
        <end position="224"/>
    </location>
</feature>
<proteinExistence type="predicted"/>
<feature type="compositionally biased region" description="Low complexity" evidence="1">
    <location>
        <begin position="265"/>
        <end position="278"/>
    </location>
</feature>
<dbReference type="EMBL" id="JANBPU010000041">
    <property type="protein sequence ID" value="KAJ1918621.1"/>
    <property type="molecule type" value="Genomic_DNA"/>
</dbReference>
<evidence type="ECO:0000313" key="3">
    <source>
        <dbReference type="Proteomes" id="UP001150538"/>
    </source>
</evidence>